<dbReference type="Proteomes" id="UP001046870">
    <property type="component" value="Chromosome 2"/>
</dbReference>
<keyword evidence="5 10" id="KW-0472">Membrane</keyword>
<feature type="transmembrane region" description="Helical" evidence="10">
    <location>
        <begin position="186"/>
        <end position="206"/>
    </location>
</feature>
<dbReference type="PANTHER" id="PTHR24232">
    <property type="entry name" value="G-PROTEIN COUPLED RECEPTOR"/>
    <property type="match status" value="1"/>
</dbReference>
<evidence type="ECO:0000313" key="13">
    <source>
        <dbReference type="Proteomes" id="UP001046870"/>
    </source>
</evidence>
<dbReference type="InterPro" id="IPR000276">
    <property type="entry name" value="GPCR_Rhodpsn"/>
</dbReference>
<keyword evidence="13" id="KW-1185">Reference proteome</keyword>
<dbReference type="GO" id="GO:0007200">
    <property type="term" value="P:phospholipase C-activating G protein-coupled receptor signaling pathway"/>
    <property type="evidence" value="ECO:0007669"/>
    <property type="project" value="TreeGrafter"/>
</dbReference>
<evidence type="ECO:0000259" key="11">
    <source>
        <dbReference type="PROSITE" id="PS50262"/>
    </source>
</evidence>
<feature type="transmembrane region" description="Helical" evidence="10">
    <location>
        <begin position="227"/>
        <end position="247"/>
    </location>
</feature>
<accession>A0A9D3TCH5</accession>
<protein>
    <recommendedName>
        <fullName evidence="11">G-protein coupled receptors family 1 profile domain-containing protein</fullName>
    </recommendedName>
</protein>
<evidence type="ECO:0000256" key="2">
    <source>
        <dbReference type="ARBA" id="ARBA00022692"/>
    </source>
</evidence>
<dbReference type="GO" id="GO:0004930">
    <property type="term" value="F:G protein-coupled receptor activity"/>
    <property type="evidence" value="ECO:0007669"/>
    <property type="project" value="UniProtKB-KW"/>
</dbReference>
<dbReference type="GO" id="GO:0005886">
    <property type="term" value="C:plasma membrane"/>
    <property type="evidence" value="ECO:0007669"/>
    <property type="project" value="TreeGrafter"/>
</dbReference>
<reference evidence="12" key="1">
    <citation type="submission" date="2021-01" db="EMBL/GenBank/DDBJ databases">
        <authorList>
            <person name="Zahm M."/>
            <person name="Roques C."/>
            <person name="Cabau C."/>
            <person name="Klopp C."/>
            <person name="Donnadieu C."/>
            <person name="Jouanno E."/>
            <person name="Lampietro C."/>
            <person name="Louis A."/>
            <person name="Herpin A."/>
            <person name="Echchiki A."/>
            <person name="Berthelot C."/>
            <person name="Parey E."/>
            <person name="Roest-Crollius H."/>
            <person name="Braasch I."/>
            <person name="Postlethwait J."/>
            <person name="Bobe J."/>
            <person name="Montfort J."/>
            <person name="Bouchez O."/>
            <person name="Begum T."/>
            <person name="Mejri S."/>
            <person name="Adams A."/>
            <person name="Chen W.-J."/>
            <person name="Guiguen Y."/>
        </authorList>
    </citation>
    <scope>NUCLEOTIDE SEQUENCE</scope>
    <source>
        <strain evidence="12">YG-15Mar2019-1</strain>
        <tissue evidence="12">Brain</tissue>
    </source>
</reference>
<keyword evidence="8 9" id="KW-0807">Transducer</keyword>
<evidence type="ECO:0000256" key="9">
    <source>
        <dbReference type="RuleBase" id="RU000688"/>
    </source>
</evidence>
<comment type="caution">
    <text evidence="12">The sequence shown here is derived from an EMBL/GenBank/DDBJ whole genome shotgun (WGS) entry which is preliminary data.</text>
</comment>
<feature type="transmembrane region" description="Helical" evidence="10">
    <location>
        <begin position="59"/>
        <end position="81"/>
    </location>
</feature>
<sequence length="278" mass="31862">MFNNSSEEKSTVWYPEGSHLENVLFASFYTVIFIIAVPGNILALWVFTKEKRKNSPSKVFLKNLAVADVSFVMMLPMRIVYHLMDSHWPFGEILCRLLGYLFYLNMYCSLYFMTCISLDRFIAVVFPIQALRIRKPAYAGVASAILWFCLVIAMMPLLLSQQTVQLSDSNRTVCNQLYREKPSARALVSTAVAFAIPLITIVASYIMILHRLCRKMEQEKRPVREKAIRMIVLILVNFTVAFVPYHVTRFIYIEGSHHRGKTAVIHPNGATMYPRCGS</sequence>
<gene>
    <name evidence="12" type="ORF">MATL_G00034690</name>
</gene>
<dbReference type="PROSITE" id="PS50262">
    <property type="entry name" value="G_PROTEIN_RECEP_F1_2"/>
    <property type="match status" value="1"/>
</dbReference>
<evidence type="ECO:0000256" key="10">
    <source>
        <dbReference type="SAM" id="Phobius"/>
    </source>
</evidence>
<evidence type="ECO:0000256" key="3">
    <source>
        <dbReference type="ARBA" id="ARBA00022989"/>
    </source>
</evidence>
<comment type="subcellular location">
    <subcellularLocation>
        <location evidence="1">Membrane</location>
        <topology evidence="1">Multi-pass membrane protein</topology>
    </subcellularLocation>
</comment>
<feature type="transmembrane region" description="Helical" evidence="10">
    <location>
        <begin position="138"/>
        <end position="159"/>
    </location>
</feature>
<keyword evidence="7" id="KW-0325">Glycoprotein</keyword>
<dbReference type="Pfam" id="PF00001">
    <property type="entry name" value="7tm_1"/>
    <property type="match status" value="1"/>
</dbReference>
<dbReference type="PRINTS" id="PR00237">
    <property type="entry name" value="GPCRRHODOPSN"/>
</dbReference>
<evidence type="ECO:0000313" key="12">
    <source>
        <dbReference type="EMBL" id="KAG7488497.1"/>
    </source>
</evidence>
<evidence type="ECO:0000256" key="7">
    <source>
        <dbReference type="ARBA" id="ARBA00023180"/>
    </source>
</evidence>
<evidence type="ECO:0000256" key="4">
    <source>
        <dbReference type="ARBA" id="ARBA00023040"/>
    </source>
</evidence>
<dbReference type="InterPro" id="IPR017452">
    <property type="entry name" value="GPCR_Rhodpsn_7TM"/>
</dbReference>
<proteinExistence type="inferred from homology"/>
<evidence type="ECO:0000256" key="8">
    <source>
        <dbReference type="ARBA" id="ARBA00023224"/>
    </source>
</evidence>
<dbReference type="PANTHER" id="PTHR24232:SF105">
    <property type="entry name" value="URACIL NUCLEOTIDE_CYSTEINYL LEUKOTRIENE RECEPTOR-LIKE"/>
    <property type="match status" value="1"/>
</dbReference>
<dbReference type="Gene3D" id="1.20.1070.10">
    <property type="entry name" value="Rhodopsin 7-helix transmembrane proteins"/>
    <property type="match status" value="1"/>
</dbReference>
<feature type="transmembrane region" description="Helical" evidence="10">
    <location>
        <begin position="101"/>
        <end position="126"/>
    </location>
</feature>
<dbReference type="PRINTS" id="PR01157">
    <property type="entry name" value="P2YPURNOCPTR"/>
</dbReference>
<dbReference type="SUPFAM" id="SSF81321">
    <property type="entry name" value="Family A G protein-coupled receptor-like"/>
    <property type="match status" value="1"/>
</dbReference>
<dbReference type="PROSITE" id="PS00237">
    <property type="entry name" value="G_PROTEIN_RECEP_F1_1"/>
    <property type="match status" value="1"/>
</dbReference>
<dbReference type="EMBL" id="JAFDVH010000002">
    <property type="protein sequence ID" value="KAG7488497.1"/>
    <property type="molecule type" value="Genomic_DNA"/>
</dbReference>
<name>A0A9D3TCH5_MEGAT</name>
<evidence type="ECO:0000256" key="6">
    <source>
        <dbReference type="ARBA" id="ARBA00023170"/>
    </source>
</evidence>
<dbReference type="AlphaFoldDB" id="A0A9D3TCH5"/>
<dbReference type="OrthoDB" id="6503655at2759"/>
<keyword evidence="6 9" id="KW-0675">Receptor</keyword>
<dbReference type="GO" id="GO:0035025">
    <property type="term" value="P:positive regulation of Rho protein signal transduction"/>
    <property type="evidence" value="ECO:0007669"/>
    <property type="project" value="TreeGrafter"/>
</dbReference>
<keyword evidence="4 9" id="KW-0297">G-protein coupled receptor</keyword>
<evidence type="ECO:0000256" key="5">
    <source>
        <dbReference type="ARBA" id="ARBA00023136"/>
    </source>
</evidence>
<evidence type="ECO:0000256" key="1">
    <source>
        <dbReference type="ARBA" id="ARBA00004141"/>
    </source>
</evidence>
<organism evidence="12 13">
    <name type="scientific">Megalops atlanticus</name>
    <name type="common">Tarpon</name>
    <name type="synonym">Clupea gigantea</name>
    <dbReference type="NCBI Taxonomy" id="7932"/>
    <lineage>
        <taxon>Eukaryota</taxon>
        <taxon>Metazoa</taxon>
        <taxon>Chordata</taxon>
        <taxon>Craniata</taxon>
        <taxon>Vertebrata</taxon>
        <taxon>Euteleostomi</taxon>
        <taxon>Actinopterygii</taxon>
        <taxon>Neopterygii</taxon>
        <taxon>Teleostei</taxon>
        <taxon>Elopiformes</taxon>
        <taxon>Megalopidae</taxon>
        <taxon>Megalops</taxon>
    </lineage>
</organism>
<keyword evidence="3 10" id="KW-1133">Transmembrane helix</keyword>
<keyword evidence="2 9" id="KW-0812">Transmembrane</keyword>
<comment type="similarity">
    <text evidence="9">Belongs to the G-protein coupled receptor 1 family.</text>
</comment>
<feature type="domain" description="G-protein coupled receptors family 1 profile" evidence="11">
    <location>
        <begin position="39"/>
        <end position="251"/>
    </location>
</feature>
<feature type="transmembrane region" description="Helical" evidence="10">
    <location>
        <begin position="23"/>
        <end position="47"/>
    </location>
</feature>